<reference evidence="1 2" key="1">
    <citation type="submission" date="2020-09" db="EMBL/GenBank/DDBJ databases">
        <title>De no assembly of potato wild relative species, Solanum commersonii.</title>
        <authorList>
            <person name="Cho K."/>
        </authorList>
    </citation>
    <scope>NUCLEOTIDE SEQUENCE [LARGE SCALE GENOMIC DNA]</scope>
    <source>
        <strain evidence="1">LZ3.2</strain>
        <tissue evidence="1">Leaf</tissue>
    </source>
</reference>
<sequence length="110" mass="11508">MLSAHRVLLSKEDPVMVEVIAMVVVVDIDVEVGDMVVVVVKVVRAVAGCMEMMVDMAVVVGGMVEVVVAMVAVVKEELGVTSVEKMVVLQGNVAKVVDMGEVGVGDIAAR</sequence>
<organism evidence="1 2">
    <name type="scientific">Solanum commersonii</name>
    <name type="common">Commerson's wild potato</name>
    <name type="synonym">Commerson's nightshade</name>
    <dbReference type="NCBI Taxonomy" id="4109"/>
    <lineage>
        <taxon>Eukaryota</taxon>
        <taxon>Viridiplantae</taxon>
        <taxon>Streptophyta</taxon>
        <taxon>Embryophyta</taxon>
        <taxon>Tracheophyta</taxon>
        <taxon>Spermatophyta</taxon>
        <taxon>Magnoliopsida</taxon>
        <taxon>eudicotyledons</taxon>
        <taxon>Gunneridae</taxon>
        <taxon>Pentapetalae</taxon>
        <taxon>asterids</taxon>
        <taxon>lamiids</taxon>
        <taxon>Solanales</taxon>
        <taxon>Solanaceae</taxon>
        <taxon>Solanoideae</taxon>
        <taxon>Solaneae</taxon>
        <taxon>Solanum</taxon>
    </lineage>
</organism>
<proteinExistence type="predicted"/>
<comment type="caution">
    <text evidence="1">The sequence shown here is derived from an EMBL/GenBank/DDBJ whole genome shotgun (WGS) entry which is preliminary data.</text>
</comment>
<accession>A0A9J6B0D0</accession>
<name>A0A9J6B0D0_SOLCO</name>
<evidence type="ECO:0000313" key="2">
    <source>
        <dbReference type="Proteomes" id="UP000824120"/>
    </source>
</evidence>
<keyword evidence="2" id="KW-1185">Reference proteome</keyword>
<dbReference type="EMBL" id="JACXVP010000001">
    <property type="protein sequence ID" value="KAG5630145.1"/>
    <property type="molecule type" value="Genomic_DNA"/>
</dbReference>
<protein>
    <submittedName>
        <fullName evidence="1">Uncharacterized protein</fullName>
    </submittedName>
</protein>
<gene>
    <name evidence="1" type="ORF">H5410_001862</name>
</gene>
<dbReference type="AlphaFoldDB" id="A0A9J6B0D0"/>
<dbReference type="Proteomes" id="UP000824120">
    <property type="component" value="Chromosome 1"/>
</dbReference>
<evidence type="ECO:0000313" key="1">
    <source>
        <dbReference type="EMBL" id="KAG5630145.1"/>
    </source>
</evidence>